<comment type="caution">
    <text evidence="1">The sequence shown here is derived from an EMBL/GenBank/DDBJ whole genome shotgun (WGS) entry which is preliminary data.</text>
</comment>
<dbReference type="InterPro" id="IPR003831">
    <property type="entry name" value="DUF211"/>
</dbReference>
<evidence type="ECO:0008006" key="3">
    <source>
        <dbReference type="Google" id="ProtNLM"/>
    </source>
</evidence>
<evidence type="ECO:0000313" key="2">
    <source>
        <dbReference type="Proteomes" id="UP000443423"/>
    </source>
</evidence>
<proteinExistence type="predicted"/>
<protein>
    <recommendedName>
        <fullName evidence="3">DUF211 domain-containing protein</fullName>
    </recommendedName>
</protein>
<dbReference type="RefSeq" id="WP_151108657.1">
    <property type="nucleotide sequence ID" value="NZ_WKJQ01000001.1"/>
</dbReference>
<evidence type="ECO:0000313" key="1">
    <source>
        <dbReference type="EMBL" id="MRW94974.1"/>
    </source>
</evidence>
<dbReference type="OrthoDB" id="201945at2157"/>
<name>A0A6A8G1U0_9EURY</name>
<dbReference type="EMBL" id="WKJQ01000001">
    <property type="protein sequence ID" value="MRW94974.1"/>
    <property type="molecule type" value="Genomic_DNA"/>
</dbReference>
<dbReference type="PANTHER" id="PTHR42240">
    <property type="entry name" value="DUF211 DOMAIN-CONTAINING PROTEIN"/>
    <property type="match status" value="1"/>
</dbReference>
<dbReference type="InterPro" id="IPR023129">
    <property type="entry name" value="MTH889-like_dom_sf"/>
</dbReference>
<dbReference type="PANTHER" id="PTHR42240:SF1">
    <property type="entry name" value="DUF211 DOMAIN-CONTAINING PROTEIN"/>
    <property type="match status" value="1"/>
</dbReference>
<dbReference type="AlphaFoldDB" id="A0A6A8G1U0"/>
<dbReference type="SUPFAM" id="SSF160363">
    <property type="entry name" value="MTH889-like"/>
    <property type="match status" value="1"/>
</dbReference>
<organism evidence="1 2">
    <name type="scientific">Haloferax marinum</name>
    <dbReference type="NCBI Taxonomy" id="2666143"/>
    <lineage>
        <taxon>Archaea</taxon>
        <taxon>Methanobacteriati</taxon>
        <taxon>Methanobacteriota</taxon>
        <taxon>Stenosarchaea group</taxon>
        <taxon>Halobacteria</taxon>
        <taxon>Halobacteriales</taxon>
        <taxon>Haloferacaceae</taxon>
        <taxon>Haloferax</taxon>
    </lineage>
</organism>
<accession>A0A6A8G1U0</accession>
<dbReference type="Pfam" id="PF02680">
    <property type="entry name" value="DUF211"/>
    <property type="match status" value="1"/>
</dbReference>
<dbReference type="Gene3D" id="3.30.70.1340">
    <property type="entry name" value="MTH889-like domain"/>
    <property type="match status" value="1"/>
</dbReference>
<gene>
    <name evidence="1" type="ORF">GJR99_00090</name>
</gene>
<sequence>MAPIRRLVLDVLKPHAPSKVELAREVASVSGVSGANALLLETDRDVENVRLVVEGDDIDVEAVEHRIVDLSGTVHSIDEVVAGEQMVDSRDIPQDWLPP</sequence>
<reference evidence="1 2" key="1">
    <citation type="submission" date="2019-11" db="EMBL/GenBank/DDBJ databases">
        <title>Whole genome sequence of Haloferax sp. MBLA0078.</title>
        <authorList>
            <person name="Seo M.-J."/>
            <person name="Cho E.-S."/>
        </authorList>
    </citation>
    <scope>NUCLEOTIDE SEQUENCE [LARGE SCALE GENOMIC DNA]</scope>
    <source>
        <strain evidence="1 2">MBLA0078</strain>
    </source>
</reference>
<keyword evidence="2" id="KW-1185">Reference proteome</keyword>
<dbReference type="Proteomes" id="UP000443423">
    <property type="component" value="Unassembled WGS sequence"/>
</dbReference>